<dbReference type="GO" id="GO:0005975">
    <property type="term" value="P:carbohydrate metabolic process"/>
    <property type="evidence" value="ECO:0007669"/>
    <property type="project" value="InterPro"/>
</dbReference>
<dbReference type="GO" id="GO:0016787">
    <property type="term" value="F:hydrolase activity"/>
    <property type="evidence" value="ECO:0007669"/>
    <property type="project" value="UniProtKB-KW"/>
</dbReference>
<dbReference type="InterPro" id="IPR052043">
    <property type="entry name" value="PolySaccharide_Degr_Enz"/>
</dbReference>
<dbReference type="SUPFAM" id="SSF48208">
    <property type="entry name" value="Six-hairpin glycosidases"/>
    <property type="match status" value="1"/>
</dbReference>
<evidence type="ECO:0000256" key="1">
    <source>
        <dbReference type="ARBA" id="ARBA00022801"/>
    </source>
</evidence>
<dbReference type="InterPro" id="IPR010905">
    <property type="entry name" value="Glyco_hydro_88"/>
</dbReference>
<accession>A0AAP2DGD2</accession>
<proteinExistence type="predicted"/>
<keyword evidence="3" id="KW-1185">Reference proteome</keyword>
<dbReference type="Proteomes" id="UP001319200">
    <property type="component" value="Unassembled WGS sequence"/>
</dbReference>
<gene>
    <name evidence="2" type="ORF">KK083_02330</name>
</gene>
<evidence type="ECO:0000313" key="2">
    <source>
        <dbReference type="EMBL" id="MBT1695696.1"/>
    </source>
</evidence>
<evidence type="ECO:0000313" key="3">
    <source>
        <dbReference type="Proteomes" id="UP001319200"/>
    </source>
</evidence>
<name>A0AAP2DGD2_9BACT</name>
<dbReference type="InterPro" id="IPR008928">
    <property type="entry name" value="6-hairpin_glycosidase_sf"/>
</dbReference>
<dbReference type="InterPro" id="IPR012341">
    <property type="entry name" value="6hp_glycosidase-like_sf"/>
</dbReference>
<dbReference type="Pfam" id="PF07470">
    <property type="entry name" value="Glyco_hydro_88"/>
    <property type="match status" value="1"/>
</dbReference>
<comment type="caution">
    <text evidence="2">The sequence shown here is derived from an EMBL/GenBank/DDBJ whole genome shotgun (WGS) entry which is preliminary data.</text>
</comment>
<reference evidence="2 3" key="1">
    <citation type="submission" date="2021-05" db="EMBL/GenBank/DDBJ databases">
        <title>A Polyphasic approach of four new species of the genus Ohtaekwangia: Ohtaekwangia histidinii sp. nov., Ohtaekwangia cretensis sp. nov., Ohtaekwangia indiensis sp. nov., Ohtaekwangia reichenbachii sp. nov. from diverse environment.</title>
        <authorList>
            <person name="Octaviana S."/>
        </authorList>
    </citation>
    <scope>NUCLEOTIDE SEQUENCE [LARGE SCALE GENOMIC DNA]</scope>
    <source>
        <strain evidence="2 3">PWU4</strain>
    </source>
</reference>
<dbReference type="PANTHER" id="PTHR33886">
    <property type="entry name" value="UNSATURATED RHAMNOGALACTURONAN HYDROLASE (EUROFUNG)"/>
    <property type="match status" value="1"/>
</dbReference>
<dbReference type="PANTHER" id="PTHR33886:SF8">
    <property type="entry name" value="UNSATURATED RHAMNOGALACTURONAN HYDROLASE (EUROFUNG)"/>
    <property type="match status" value="1"/>
</dbReference>
<dbReference type="EMBL" id="JAHESF010000002">
    <property type="protein sequence ID" value="MBT1695696.1"/>
    <property type="molecule type" value="Genomic_DNA"/>
</dbReference>
<organism evidence="2 3">
    <name type="scientific">Chryseosolibacter histidini</name>
    <dbReference type="NCBI Taxonomy" id="2782349"/>
    <lineage>
        <taxon>Bacteria</taxon>
        <taxon>Pseudomonadati</taxon>
        <taxon>Bacteroidota</taxon>
        <taxon>Cytophagia</taxon>
        <taxon>Cytophagales</taxon>
        <taxon>Chryseotaleaceae</taxon>
        <taxon>Chryseosolibacter</taxon>
    </lineage>
</organism>
<protein>
    <submittedName>
        <fullName evidence="2">Glycoside hydrolase family 88 protein</fullName>
    </submittedName>
</protein>
<dbReference type="AlphaFoldDB" id="A0AAP2DGD2"/>
<sequence length="369" mass="42864">MADSDIIRNPKAWMIDFVKDPKWNYTPGLVCSAMERLWKKTGDEKYYQYIKTFADEMINEDGTIKTYKPEEYNIDKVNSGKFLFALYAHTGDEKYARAIKLMRDQMRTHPRTSEGGFWHKKMYPHQMWLDGIYMGSPFLAQYARVFNEPALFDDVAQQIRLIEKHTYDAKLGLYYHAWDESKQQQWASKETGKSPHVWGRAMGWYAMALVDILDFFPKDHPARKEILQSVDRVAKAIIRYQDKESGLWYQVVDQGKREGNYLEGSASSMYTYFLLKAVKEGYIDRKYLAQGEKAYKGIIDRLIKVDNNGMVSITQVCAVAGLGGDPYRDGTYEYYINEKKRDNDPKAVGPFIMASLLFEALGKNKETKQ</sequence>
<dbReference type="Gene3D" id="1.50.10.10">
    <property type="match status" value="1"/>
</dbReference>
<keyword evidence="1 2" id="KW-0378">Hydrolase</keyword>